<dbReference type="HAMAP" id="MF_00034">
    <property type="entry name" value="RuvC"/>
    <property type="match status" value="1"/>
</dbReference>
<proteinExistence type="inferred from homology"/>
<comment type="cofactor">
    <cofactor evidence="13">
        <name>Mg(2+)</name>
        <dbReference type="ChEBI" id="CHEBI:18420"/>
    </cofactor>
    <text evidence="13">Binds 2 Mg(2+) ion per subunit.</text>
</comment>
<keyword evidence="5 13" id="KW-0255">Endonuclease</keyword>
<evidence type="ECO:0000313" key="15">
    <source>
        <dbReference type="EMBL" id="NML25022.1"/>
    </source>
</evidence>
<dbReference type="GO" id="GO:0000287">
    <property type="term" value="F:magnesium ion binding"/>
    <property type="evidence" value="ECO:0007669"/>
    <property type="project" value="UniProtKB-UniRule"/>
</dbReference>
<dbReference type="AlphaFoldDB" id="A0A848G1B7"/>
<evidence type="ECO:0000256" key="12">
    <source>
        <dbReference type="ARBA" id="ARBA00029354"/>
    </source>
</evidence>
<keyword evidence="8 13" id="KW-0460">Magnesium</keyword>
<dbReference type="InterPro" id="IPR002176">
    <property type="entry name" value="X-over_junc_endoDNase_RuvC"/>
</dbReference>
<dbReference type="FunFam" id="3.30.420.10:FF:000002">
    <property type="entry name" value="Crossover junction endodeoxyribonuclease RuvC"/>
    <property type="match status" value="1"/>
</dbReference>
<keyword evidence="10 13" id="KW-0233">DNA recombination</keyword>
<dbReference type="Proteomes" id="UP000580043">
    <property type="component" value="Unassembled WGS sequence"/>
</dbReference>
<feature type="active site" evidence="13">
    <location>
        <position position="20"/>
    </location>
</feature>
<comment type="subcellular location">
    <subcellularLocation>
        <location evidence="13">Cytoplasm</location>
    </subcellularLocation>
</comment>
<dbReference type="InterPro" id="IPR012337">
    <property type="entry name" value="RNaseH-like_sf"/>
</dbReference>
<comment type="subunit">
    <text evidence="13">Homodimer which binds Holliday junction (HJ) DNA. The HJ becomes 2-fold symmetrical on binding to RuvC with unstacked arms; it has a different conformation from HJ DNA in complex with RuvA. In the full resolvosome a probable DNA-RuvA(4)-RuvB(12)-RuvC(2) complex forms which resolves the HJ.</text>
</comment>
<protein>
    <recommendedName>
        <fullName evidence="13 14">Crossover junction endodeoxyribonuclease RuvC</fullName>
        <ecNumber evidence="13 14">3.1.21.10</ecNumber>
    </recommendedName>
    <alternativeName>
        <fullName evidence="13">Holliday junction nuclease RuvC</fullName>
    </alternativeName>
    <alternativeName>
        <fullName evidence="13">Holliday junction resolvase RuvC</fullName>
    </alternativeName>
</protein>
<dbReference type="Pfam" id="PF02075">
    <property type="entry name" value="RuvC"/>
    <property type="match status" value="1"/>
</dbReference>
<gene>
    <name evidence="13 15" type="primary">ruvC</name>
    <name evidence="15" type="ORF">HHL15_04675</name>
</gene>
<comment type="catalytic activity">
    <reaction evidence="12 13">
        <text>Endonucleolytic cleavage at a junction such as a reciprocal single-stranded crossover between two homologous DNA duplexes (Holliday junction).</text>
        <dbReference type="EC" id="3.1.21.10"/>
    </reaction>
</comment>
<keyword evidence="7 13" id="KW-0378">Hydrolase</keyword>
<dbReference type="GO" id="GO:0006281">
    <property type="term" value="P:DNA repair"/>
    <property type="evidence" value="ECO:0007669"/>
    <property type="project" value="UniProtKB-UniRule"/>
</dbReference>
<feature type="active site" evidence="13">
    <location>
        <position position="151"/>
    </location>
</feature>
<dbReference type="SUPFAM" id="SSF53098">
    <property type="entry name" value="Ribonuclease H-like"/>
    <property type="match status" value="1"/>
</dbReference>
<dbReference type="CDD" id="cd16962">
    <property type="entry name" value="RuvC"/>
    <property type="match status" value="1"/>
</dbReference>
<evidence type="ECO:0000256" key="6">
    <source>
        <dbReference type="ARBA" id="ARBA00022763"/>
    </source>
</evidence>
<keyword evidence="3 13" id="KW-0540">Nuclease</keyword>
<dbReference type="EC" id="3.1.21.10" evidence="13 14"/>
<evidence type="ECO:0000256" key="11">
    <source>
        <dbReference type="ARBA" id="ARBA00023204"/>
    </source>
</evidence>
<dbReference type="GO" id="GO:0003677">
    <property type="term" value="F:DNA binding"/>
    <property type="evidence" value="ECO:0007669"/>
    <property type="project" value="UniProtKB-KW"/>
</dbReference>
<dbReference type="RefSeq" id="WP_169144675.1">
    <property type="nucleotide sequence ID" value="NZ_JABBGA010000003.1"/>
</dbReference>
<dbReference type="GO" id="GO:0005737">
    <property type="term" value="C:cytoplasm"/>
    <property type="evidence" value="ECO:0007669"/>
    <property type="project" value="UniProtKB-SubCell"/>
</dbReference>
<evidence type="ECO:0000256" key="1">
    <source>
        <dbReference type="ARBA" id="ARBA00009518"/>
    </source>
</evidence>
<comment type="caution">
    <text evidence="15">The sequence shown here is derived from an EMBL/GenBank/DDBJ whole genome shotgun (WGS) entry which is preliminary data.</text>
</comment>
<evidence type="ECO:0000256" key="10">
    <source>
        <dbReference type="ARBA" id="ARBA00023172"/>
    </source>
</evidence>
<evidence type="ECO:0000256" key="4">
    <source>
        <dbReference type="ARBA" id="ARBA00022723"/>
    </source>
</evidence>
<keyword evidence="11 13" id="KW-0234">DNA repair</keyword>
<name>A0A848G1B7_9RHOO</name>
<evidence type="ECO:0000256" key="5">
    <source>
        <dbReference type="ARBA" id="ARBA00022759"/>
    </source>
</evidence>
<dbReference type="InterPro" id="IPR020563">
    <property type="entry name" value="X-over_junc_endoDNase_Mg_BS"/>
</dbReference>
<evidence type="ECO:0000256" key="13">
    <source>
        <dbReference type="HAMAP-Rule" id="MF_00034"/>
    </source>
</evidence>
<keyword evidence="9 13" id="KW-0238">DNA-binding</keyword>
<evidence type="ECO:0000256" key="7">
    <source>
        <dbReference type="ARBA" id="ARBA00022801"/>
    </source>
</evidence>
<dbReference type="EMBL" id="JABBGA010000003">
    <property type="protein sequence ID" value="NML25022.1"/>
    <property type="molecule type" value="Genomic_DNA"/>
</dbReference>
<keyword evidence="16" id="KW-1185">Reference proteome</keyword>
<dbReference type="PANTHER" id="PTHR30194:SF3">
    <property type="entry name" value="CROSSOVER JUNCTION ENDODEOXYRIBONUCLEASE RUVC"/>
    <property type="match status" value="1"/>
</dbReference>
<evidence type="ECO:0000313" key="16">
    <source>
        <dbReference type="Proteomes" id="UP000580043"/>
    </source>
</evidence>
<evidence type="ECO:0000256" key="9">
    <source>
        <dbReference type="ARBA" id="ARBA00023125"/>
    </source>
</evidence>
<reference evidence="15 16" key="1">
    <citation type="submission" date="2020-04" db="EMBL/GenBank/DDBJ databases">
        <title>Zoogloea sp. G-4-1-14 isolated from soil.</title>
        <authorList>
            <person name="Dahal R.H."/>
        </authorList>
    </citation>
    <scope>NUCLEOTIDE SEQUENCE [LARGE SCALE GENOMIC DNA]</scope>
    <source>
        <strain evidence="15 16">G-4-1-14</strain>
    </source>
</reference>
<keyword evidence="4 13" id="KW-0479">Metal-binding</keyword>
<dbReference type="PROSITE" id="PS01321">
    <property type="entry name" value="RUVC"/>
    <property type="match status" value="1"/>
</dbReference>
<accession>A0A848G1B7</accession>
<dbReference type="GO" id="GO:0048476">
    <property type="term" value="C:Holliday junction resolvase complex"/>
    <property type="evidence" value="ECO:0007669"/>
    <property type="project" value="UniProtKB-UniRule"/>
</dbReference>
<dbReference type="InterPro" id="IPR036397">
    <property type="entry name" value="RNaseH_sf"/>
</dbReference>
<keyword evidence="6 13" id="KW-0227">DNA damage</keyword>
<feature type="active site" evidence="13">
    <location>
        <position position="79"/>
    </location>
</feature>
<evidence type="ECO:0000256" key="14">
    <source>
        <dbReference type="NCBIfam" id="TIGR00228"/>
    </source>
</evidence>
<feature type="binding site" evidence="13">
    <location>
        <position position="79"/>
    </location>
    <ligand>
        <name>Mg(2+)</name>
        <dbReference type="ChEBI" id="CHEBI:18420"/>
        <label>2</label>
    </ligand>
</feature>
<keyword evidence="2 13" id="KW-0963">Cytoplasm</keyword>
<evidence type="ECO:0000256" key="3">
    <source>
        <dbReference type="ARBA" id="ARBA00022722"/>
    </source>
</evidence>
<evidence type="ECO:0000256" key="2">
    <source>
        <dbReference type="ARBA" id="ARBA00022490"/>
    </source>
</evidence>
<dbReference type="GO" id="GO:0006310">
    <property type="term" value="P:DNA recombination"/>
    <property type="evidence" value="ECO:0007669"/>
    <property type="project" value="UniProtKB-UniRule"/>
</dbReference>
<evidence type="ECO:0000256" key="8">
    <source>
        <dbReference type="ARBA" id="ARBA00022842"/>
    </source>
</evidence>
<feature type="binding site" evidence="13">
    <location>
        <position position="20"/>
    </location>
    <ligand>
        <name>Mg(2+)</name>
        <dbReference type="ChEBI" id="CHEBI:18420"/>
        <label>1</label>
    </ligand>
</feature>
<dbReference type="GO" id="GO:0008821">
    <property type="term" value="F:crossover junction DNA endonuclease activity"/>
    <property type="evidence" value="ECO:0007669"/>
    <property type="project" value="UniProtKB-UniRule"/>
</dbReference>
<organism evidence="15 16">
    <name type="scientific">Zoogloea dura</name>
    <dbReference type="NCBI Taxonomy" id="2728840"/>
    <lineage>
        <taxon>Bacteria</taxon>
        <taxon>Pseudomonadati</taxon>
        <taxon>Pseudomonadota</taxon>
        <taxon>Betaproteobacteria</taxon>
        <taxon>Rhodocyclales</taxon>
        <taxon>Zoogloeaceae</taxon>
        <taxon>Zoogloea</taxon>
    </lineage>
</organism>
<sequence>MKVHGPAASATVATRILGIDPGLRITGFGLIDTLGSQLRYVASGCIKTGEGSLPERLKIILAGIQEVIDTYRPDQVAVEIVFVNVNPQSTLLLGQARGAAICGAVSRDLPVAEYTALQVKQAVVGHGKAAKEQVSHMVQRLLSLDGAPSADAADALGCAICHAHGSSGLAAMTGAGTRKRGSRLTLRER</sequence>
<dbReference type="PANTHER" id="PTHR30194">
    <property type="entry name" value="CROSSOVER JUNCTION ENDODEOXYRIBONUCLEASE RUVC"/>
    <property type="match status" value="1"/>
</dbReference>
<dbReference type="PRINTS" id="PR00696">
    <property type="entry name" value="RSOLVASERUVC"/>
</dbReference>
<comment type="function">
    <text evidence="13">The RuvA-RuvB-RuvC complex processes Holliday junction (HJ) DNA during genetic recombination and DNA repair. Endonuclease that resolves HJ intermediates. Cleaves cruciform DNA by making single-stranded nicks across the HJ at symmetrical positions within the homologous arms, yielding a 5'-phosphate and a 3'-hydroxyl group; requires a central core of homology in the junction. The consensus cleavage sequence is 5'-(A/T)TT(C/G)-3'. Cleavage occurs on the 3'-side of the TT dinucleotide at the point of strand exchange. HJ branch migration catalyzed by RuvA-RuvB allows RuvC to scan DNA until it finds its consensus sequence, where it cleaves and resolves the cruciform DNA.</text>
</comment>
<feature type="binding site" evidence="13">
    <location>
        <position position="151"/>
    </location>
    <ligand>
        <name>Mg(2+)</name>
        <dbReference type="ChEBI" id="CHEBI:18420"/>
        <label>1</label>
    </ligand>
</feature>
<dbReference type="NCBIfam" id="TIGR00228">
    <property type="entry name" value="ruvC"/>
    <property type="match status" value="1"/>
</dbReference>
<dbReference type="Gene3D" id="3.30.420.10">
    <property type="entry name" value="Ribonuclease H-like superfamily/Ribonuclease H"/>
    <property type="match status" value="1"/>
</dbReference>
<comment type="similarity">
    <text evidence="1 13">Belongs to the RuvC family.</text>
</comment>